<dbReference type="GO" id="GO:0046872">
    <property type="term" value="F:metal ion binding"/>
    <property type="evidence" value="ECO:0007669"/>
    <property type="project" value="UniProtKB-KW"/>
</dbReference>
<feature type="domain" description="FAD-binding FR-type" evidence="11">
    <location>
        <begin position="5"/>
        <end position="100"/>
    </location>
</feature>
<sequence>MQNPYEVIPAEVYEIIQESPLIRTLRFKPKKPIPFKTGQFIEVGIPGIGEGPFTPSSSHYIADDMDVTIMKTGFLTEYIHKLRVGDVIGIRGPFGSNYPLEKFKGKDVLILGGGCGLAPLRSLFLTMLHDNKDYNSITFLAGAKTPKDCIYKDEVSEWRKYDNVRFIRAVDEVPPGEQWEEDVCLVTKLLQKINMKPDGNPAIVCGPPVMMKFGTLDLLKFGYKEENIYLSMEKKMYCGFGQCRHCVIGGYYACKDGPVFTYAQIKNEEAIWD</sequence>
<dbReference type="PRINTS" id="PR00410">
    <property type="entry name" value="PHEHYDRXLASE"/>
</dbReference>
<dbReference type="PANTHER" id="PTHR43513:SF1">
    <property type="entry name" value="ANAEROBIC SULFITE REDUCTASE SUBUNIT B"/>
    <property type="match status" value="1"/>
</dbReference>
<dbReference type="PROSITE" id="PS51384">
    <property type="entry name" value="FAD_FR"/>
    <property type="match status" value="1"/>
</dbReference>
<dbReference type="InterPro" id="IPR037117">
    <property type="entry name" value="Dihydroorotate_DH_ele_sf"/>
</dbReference>
<dbReference type="InterPro" id="IPR008333">
    <property type="entry name" value="Cbr1-like_FAD-bd_dom"/>
</dbReference>
<comment type="cofactor">
    <cofactor evidence="10">
        <name>[2Fe-2S] cluster</name>
        <dbReference type="ChEBI" id="CHEBI:190135"/>
    </cofactor>
    <text evidence="10">Binds 1 [2Fe-2S] cluster per subunit.</text>
</comment>
<dbReference type="CDD" id="cd06221">
    <property type="entry name" value="sulfite_reductase_like"/>
    <property type="match status" value="1"/>
</dbReference>
<keyword evidence="3 10" id="KW-0001">2Fe-2S</keyword>
<evidence type="ECO:0000259" key="11">
    <source>
        <dbReference type="PROSITE" id="PS51384"/>
    </source>
</evidence>
<comment type="caution">
    <text evidence="12">The sequence shown here is derived from an EMBL/GenBank/DDBJ whole genome shotgun (WGS) entry which is preliminary data.</text>
</comment>
<evidence type="ECO:0000256" key="4">
    <source>
        <dbReference type="ARBA" id="ARBA00022723"/>
    </source>
</evidence>
<keyword evidence="1" id="KW-0813">Transport</keyword>
<dbReference type="GO" id="GO:0016491">
    <property type="term" value="F:oxidoreductase activity"/>
    <property type="evidence" value="ECO:0007669"/>
    <property type="project" value="InterPro"/>
</dbReference>
<accession>A0A832DHU2</accession>
<dbReference type="Gene3D" id="2.40.30.10">
    <property type="entry name" value="Translation factors"/>
    <property type="match status" value="1"/>
</dbReference>
<dbReference type="InterPro" id="IPR012165">
    <property type="entry name" value="Cyt_c3_hydrogenase_gsu"/>
</dbReference>
<comment type="cofactor">
    <cofactor evidence="9">
        <name>[2Fe-2S] cluster</name>
        <dbReference type="ChEBI" id="CHEBI:190135"/>
    </cofactor>
</comment>
<dbReference type="InterPro" id="IPR001709">
    <property type="entry name" value="Flavoprot_Pyr_Nucl_cyt_Rdtase"/>
</dbReference>
<feature type="binding site" evidence="10">
    <location>
        <position position="243"/>
    </location>
    <ligand>
        <name>[2Fe-2S] cluster</name>
        <dbReference type="ChEBI" id="CHEBI:190135"/>
    </ligand>
</feature>
<gene>
    <name evidence="12" type="ORF">ENS56_09775</name>
</gene>
<evidence type="ECO:0000256" key="6">
    <source>
        <dbReference type="ARBA" id="ARBA00022982"/>
    </source>
</evidence>
<dbReference type="Gene3D" id="3.40.50.80">
    <property type="entry name" value="Nucleotide-binding domain of ferredoxin-NADP reductase (FNR) module"/>
    <property type="match status" value="1"/>
</dbReference>
<evidence type="ECO:0000256" key="9">
    <source>
        <dbReference type="ARBA" id="ARBA00034078"/>
    </source>
</evidence>
<dbReference type="PRINTS" id="PR00371">
    <property type="entry name" value="FPNCR"/>
</dbReference>
<dbReference type="Gene3D" id="2.10.240.10">
    <property type="entry name" value="Dihydroorotate dehydrogenase, electron transfer subunit"/>
    <property type="match status" value="1"/>
</dbReference>
<dbReference type="AlphaFoldDB" id="A0A832DHU2"/>
<name>A0A832DHU2_9BACT</name>
<dbReference type="InterPro" id="IPR050353">
    <property type="entry name" value="PyrK_electron_transfer"/>
</dbReference>
<dbReference type="SUPFAM" id="SSF52343">
    <property type="entry name" value="Ferredoxin reductase-like, C-terminal NADP-linked domain"/>
    <property type="match status" value="1"/>
</dbReference>
<dbReference type="InterPro" id="IPR019480">
    <property type="entry name" value="Dihydroorotate_DH_Fe-S-bd"/>
</dbReference>
<protein>
    <submittedName>
        <fullName evidence="12">Oxidoreductase</fullName>
    </submittedName>
</protein>
<keyword evidence="4 10" id="KW-0479">Metal-binding</keyword>
<reference evidence="12" key="1">
    <citation type="journal article" date="2020" name="mSystems">
        <title>Genome- and Community-Level Interaction Insights into Carbon Utilization and Element Cycling Functions of Hydrothermarchaeota in Hydrothermal Sediment.</title>
        <authorList>
            <person name="Zhou Z."/>
            <person name="Liu Y."/>
            <person name="Xu W."/>
            <person name="Pan J."/>
            <person name="Luo Z.H."/>
            <person name="Li M."/>
        </authorList>
    </citation>
    <scope>NUCLEOTIDE SEQUENCE [LARGE SCALE GENOMIC DNA]</scope>
    <source>
        <strain evidence="12">SpSt-500</strain>
    </source>
</reference>
<feature type="binding site" evidence="10">
    <location>
        <position position="254"/>
    </location>
    <ligand>
        <name>[2Fe-2S] cluster</name>
        <dbReference type="ChEBI" id="CHEBI:190135"/>
    </ligand>
</feature>
<dbReference type="SUPFAM" id="SSF63380">
    <property type="entry name" value="Riboflavin synthase domain-like"/>
    <property type="match status" value="1"/>
</dbReference>
<evidence type="ECO:0000313" key="12">
    <source>
        <dbReference type="EMBL" id="HGT48313.1"/>
    </source>
</evidence>
<evidence type="ECO:0000256" key="2">
    <source>
        <dbReference type="ARBA" id="ARBA00022630"/>
    </source>
</evidence>
<keyword evidence="5" id="KW-0274">FAD</keyword>
<dbReference type="PANTHER" id="PTHR43513">
    <property type="entry name" value="DIHYDROOROTATE DEHYDROGENASE B (NAD(+)), ELECTRON TRANSFER SUBUNIT"/>
    <property type="match status" value="1"/>
</dbReference>
<dbReference type="Pfam" id="PF00970">
    <property type="entry name" value="FAD_binding_6"/>
    <property type="match status" value="1"/>
</dbReference>
<dbReference type="InterPro" id="IPR039261">
    <property type="entry name" value="FNR_nucleotide-bd"/>
</dbReference>
<keyword evidence="6" id="KW-0249">Electron transport</keyword>
<feature type="binding site" evidence="10">
    <location>
        <position position="238"/>
    </location>
    <ligand>
        <name>[2Fe-2S] cluster</name>
        <dbReference type="ChEBI" id="CHEBI:190135"/>
    </ligand>
</feature>
<evidence type="ECO:0000256" key="1">
    <source>
        <dbReference type="ARBA" id="ARBA00022448"/>
    </source>
</evidence>
<dbReference type="GO" id="GO:0051537">
    <property type="term" value="F:2 iron, 2 sulfur cluster binding"/>
    <property type="evidence" value="ECO:0007669"/>
    <property type="project" value="UniProtKB-KW"/>
</dbReference>
<dbReference type="Pfam" id="PF00175">
    <property type="entry name" value="NAD_binding_1"/>
    <property type="match status" value="1"/>
</dbReference>
<evidence type="ECO:0000256" key="5">
    <source>
        <dbReference type="ARBA" id="ARBA00022827"/>
    </source>
</evidence>
<keyword evidence="7 10" id="KW-0408">Iron</keyword>
<keyword evidence="8 10" id="KW-0411">Iron-sulfur</keyword>
<dbReference type="GO" id="GO:0006221">
    <property type="term" value="P:pyrimidine nucleotide biosynthetic process"/>
    <property type="evidence" value="ECO:0007669"/>
    <property type="project" value="InterPro"/>
</dbReference>
<dbReference type="Pfam" id="PF10418">
    <property type="entry name" value="DHODB_Fe-S_bind"/>
    <property type="match status" value="1"/>
</dbReference>
<proteinExistence type="predicted"/>
<keyword evidence="2" id="KW-0285">Flavoprotein</keyword>
<dbReference type="GO" id="GO:0050660">
    <property type="term" value="F:flavin adenine dinucleotide binding"/>
    <property type="evidence" value="ECO:0007669"/>
    <property type="project" value="InterPro"/>
</dbReference>
<evidence type="ECO:0000256" key="10">
    <source>
        <dbReference type="PIRSR" id="PIRSR006816-2"/>
    </source>
</evidence>
<evidence type="ECO:0000256" key="7">
    <source>
        <dbReference type="ARBA" id="ARBA00023004"/>
    </source>
</evidence>
<evidence type="ECO:0000256" key="3">
    <source>
        <dbReference type="ARBA" id="ARBA00022714"/>
    </source>
</evidence>
<dbReference type="InterPro" id="IPR001433">
    <property type="entry name" value="OxRdtase_FAD/NAD-bd"/>
</dbReference>
<feature type="binding site" evidence="10">
    <location>
        <position position="246"/>
    </location>
    <ligand>
        <name>[2Fe-2S] cluster</name>
        <dbReference type="ChEBI" id="CHEBI:190135"/>
    </ligand>
</feature>
<dbReference type="EMBL" id="DSVI01000014">
    <property type="protein sequence ID" value="HGT48313.1"/>
    <property type="molecule type" value="Genomic_DNA"/>
</dbReference>
<dbReference type="PIRSF" id="PIRSF006816">
    <property type="entry name" value="Cyc3_hyd_g"/>
    <property type="match status" value="1"/>
</dbReference>
<organism evidence="12">
    <name type="scientific">Ignavibacterium album</name>
    <dbReference type="NCBI Taxonomy" id="591197"/>
    <lineage>
        <taxon>Bacteria</taxon>
        <taxon>Pseudomonadati</taxon>
        <taxon>Ignavibacteriota</taxon>
        <taxon>Ignavibacteria</taxon>
        <taxon>Ignavibacteriales</taxon>
        <taxon>Ignavibacteriaceae</taxon>
        <taxon>Ignavibacterium</taxon>
    </lineage>
</organism>
<evidence type="ECO:0000256" key="8">
    <source>
        <dbReference type="ARBA" id="ARBA00023014"/>
    </source>
</evidence>
<dbReference type="InterPro" id="IPR017927">
    <property type="entry name" value="FAD-bd_FR_type"/>
</dbReference>
<dbReference type="InterPro" id="IPR017938">
    <property type="entry name" value="Riboflavin_synthase-like_b-brl"/>
</dbReference>